<keyword evidence="6 14" id="KW-0067">ATP-binding</keyword>
<dbReference type="InterPro" id="IPR000194">
    <property type="entry name" value="ATPase_F1/V1/A1_a/bsu_nucl-bd"/>
</dbReference>
<dbReference type="InterPro" id="IPR024034">
    <property type="entry name" value="ATPase_F1/V1_b/a_C"/>
</dbReference>
<keyword evidence="3 14" id="KW-0813">Transport</keyword>
<dbReference type="GO" id="GO:0005524">
    <property type="term" value="F:ATP binding"/>
    <property type="evidence" value="ECO:0007669"/>
    <property type="project" value="UniProtKB-UniRule"/>
</dbReference>
<feature type="binding site" evidence="14">
    <location>
        <begin position="158"/>
        <end position="165"/>
    </location>
    <ligand>
        <name>ATP</name>
        <dbReference type="ChEBI" id="CHEBI:30616"/>
    </ligand>
</feature>
<dbReference type="InterPro" id="IPR050053">
    <property type="entry name" value="ATPase_alpha/beta_chains"/>
</dbReference>
<evidence type="ECO:0000313" key="17">
    <source>
        <dbReference type="Proteomes" id="UP000294813"/>
    </source>
</evidence>
<dbReference type="InterPro" id="IPR020003">
    <property type="entry name" value="ATPase_a/bsu_AS"/>
</dbReference>
<gene>
    <name evidence="14" type="primary">atpD</name>
    <name evidence="16" type="ORF">EDD73_106119</name>
</gene>
<dbReference type="Pfam" id="PF22919">
    <property type="entry name" value="ATP-synt_VA_C"/>
    <property type="match status" value="1"/>
</dbReference>
<dbReference type="CDD" id="cd18110">
    <property type="entry name" value="ATP-synt_F1_beta_C"/>
    <property type="match status" value="1"/>
</dbReference>
<dbReference type="NCBIfam" id="TIGR01039">
    <property type="entry name" value="atpD"/>
    <property type="match status" value="1"/>
</dbReference>
<evidence type="ECO:0000256" key="13">
    <source>
        <dbReference type="ARBA" id="ARBA00059242"/>
    </source>
</evidence>
<evidence type="ECO:0000256" key="3">
    <source>
        <dbReference type="ARBA" id="ARBA00022448"/>
    </source>
</evidence>
<dbReference type="PANTHER" id="PTHR15184">
    <property type="entry name" value="ATP SYNTHASE"/>
    <property type="match status" value="1"/>
</dbReference>
<dbReference type="FunFam" id="1.10.1140.10:FF:000001">
    <property type="entry name" value="ATP synthase subunit beta"/>
    <property type="match status" value="1"/>
</dbReference>
<dbReference type="FunFam" id="2.40.10.170:FF:000005">
    <property type="entry name" value="ATP synthase subunit beta"/>
    <property type="match status" value="1"/>
</dbReference>
<dbReference type="Gene3D" id="1.10.1140.10">
    <property type="entry name" value="Bovine Mitochondrial F1-atpase, Atp Synthase Beta Chain, Chain D, domain 3"/>
    <property type="match status" value="1"/>
</dbReference>
<evidence type="ECO:0000256" key="4">
    <source>
        <dbReference type="ARBA" id="ARBA00022475"/>
    </source>
</evidence>
<evidence type="ECO:0000256" key="11">
    <source>
        <dbReference type="ARBA" id="ARBA00023310"/>
    </source>
</evidence>
<dbReference type="FunFam" id="3.40.50.300:FF:000004">
    <property type="entry name" value="ATP synthase subunit beta"/>
    <property type="match status" value="1"/>
</dbReference>
<dbReference type="Pfam" id="PF02874">
    <property type="entry name" value="ATP-synt_ab_N"/>
    <property type="match status" value="1"/>
</dbReference>
<dbReference type="GO" id="GO:0046933">
    <property type="term" value="F:proton-transporting ATP synthase activity, rotational mechanism"/>
    <property type="evidence" value="ECO:0007669"/>
    <property type="project" value="UniProtKB-UniRule"/>
</dbReference>
<keyword evidence="5 14" id="KW-0547">Nucleotide-binding</keyword>
<dbReference type="CDD" id="cd18115">
    <property type="entry name" value="ATP-synt_F1_beta_N"/>
    <property type="match status" value="1"/>
</dbReference>
<dbReference type="SMART" id="SM00382">
    <property type="entry name" value="AAA"/>
    <property type="match status" value="1"/>
</dbReference>
<dbReference type="PROSITE" id="PS00152">
    <property type="entry name" value="ATPASE_ALPHA_BETA"/>
    <property type="match status" value="1"/>
</dbReference>
<dbReference type="AlphaFoldDB" id="A0A4R2S1M6"/>
<evidence type="ECO:0000259" key="15">
    <source>
        <dbReference type="SMART" id="SM00382"/>
    </source>
</evidence>
<evidence type="ECO:0000256" key="5">
    <source>
        <dbReference type="ARBA" id="ARBA00022741"/>
    </source>
</evidence>
<dbReference type="EC" id="7.1.2.2" evidence="14"/>
<organism evidence="16 17">
    <name type="scientific">Heliophilum fasciatum</name>
    <dbReference type="NCBI Taxonomy" id="35700"/>
    <lineage>
        <taxon>Bacteria</taxon>
        <taxon>Bacillati</taxon>
        <taxon>Bacillota</taxon>
        <taxon>Clostridia</taxon>
        <taxon>Eubacteriales</taxon>
        <taxon>Heliobacteriaceae</taxon>
        <taxon>Heliophilum</taxon>
    </lineage>
</organism>
<evidence type="ECO:0000256" key="6">
    <source>
        <dbReference type="ARBA" id="ARBA00022840"/>
    </source>
</evidence>
<dbReference type="InterPro" id="IPR027417">
    <property type="entry name" value="P-loop_NTPase"/>
</dbReference>
<reference evidence="16 17" key="1">
    <citation type="submission" date="2019-03" db="EMBL/GenBank/DDBJ databases">
        <title>Genomic Encyclopedia of Type Strains, Phase IV (KMG-IV): sequencing the most valuable type-strain genomes for metagenomic binning, comparative biology and taxonomic classification.</title>
        <authorList>
            <person name="Goeker M."/>
        </authorList>
    </citation>
    <scope>NUCLEOTIDE SEQUENCE [LARGE SCALE GENOMIC DNA]</scope>
    <source>
        <strain evidence="16 17">DSM 11170</strain>
    </source>
</reference>
<evidence type="ECO:0000256" key="9">
    <source>
        <dbReference type="ARBA" id="ARBA00023136"/>
    </source>
</evidence>
<accession>A0A4R2S1M6</accession>
<dbReference type="PANTHER" id="PTHR15184:SF71">
    <property type="entry name" value="ATP SYNTHASE SUBUNIT BETA, MITOCHONDRIAL"/>
    <property type="match status" value="1"/>
</dbReference>
<comment type="catalytic activity">
    <reaction evidence="12">
        <text>4 Na(+)(in) + ATP + H2O = 4 Na(+)(out) + ADP + phosphate + H(+)</text>
        <dbReference type="Rhea" id="RHEA:58156"/>
        <dbReference type="ChEBI" id="CHEBI:15377"/>
        <dbReference type="ChEBI" id="CHEBI:15378"/>
        <dbReference type="ChEBI" id="CHEBI:29101"/>
        <dbReference type="ChEBI" id="CHEBI:30616"/>
        <dbReference type="ChEBI" id="CHEBI:43474"/>
        <dbReference type="ChEBI" id="CHEBI:456216"/>
        <dbReference type="EC" id="7.2.2.1"/>
    </reaction>
</comment>
<keyword evidence="17" id="KW-1185">Reference proteome</keyword>
<evidence type="ECO:0000256" key="7">
    <source>
        <dbReference type="ARBA" id="ARBA00022967"/>
    </source>
</evidence>
<evidence type="ECO:0000313" key="16">
    <source>
        <dbReference type="EMBL" id="TCP65235.1"/>
    </source>
</evidence>
<dbReference type="SUPFAM" id="SSF47917">
    <property type="entry name" value="C-terminal domain of alpha and beta subunits of F1 ATP synthase"/>
    <property type="match status" value="1"/>
</dbReference>
<evidence type="ECO:0000256" key="10">
    <source>
        <dbReference type="ARBA" id="ARBA00023196"/>
    </source>
</evidence>
<dbReference type="InterPro" id="IPR004100">
    <property type="entry name" value="ATPase_F1/V1/A1_a/bsu_N"/>
</dbReference>
<dbReference type="GO" id="GO:0046962">
    <property type="term" value="F:sodium-transporting ATPase activity, rotational mechanism"/>
    <property type="evidence" value="ECO:0007669"/>
    <property type="project" value="UniProtKB-EC"/>
</dbReference>
<keyword evidence="14" id="KW-0375">Hydrogen ion transport</keyword>
<dbReference type="InterPro" id="IPR005722">
    <property type="entry name" value="ATP_synth_F1_bsu"/>
</dbReference>
<dbReference type="SUPFAM" id="SSF52540">
    <property type="entry name" value="P-loop containing nucleoside triphosphate hydrolases"/>
    <property type="match status" value="1"/>
</dbReference>
<evidence type="ECO:0000256" key="8">
    <source>
        <dbReference type="ARBA" id="ARBA00023065"/>
    </source>
</evidence>
<comment type="function">
    <text evidence="14">Produces ATP from ADP in the presence of a proton gradient across the membrane. The catalytic sites are hosted primarily by the beta subunits.</text>
</comment>
<comment type="caution">
    <text evidence="16">The sequence shown here is derived from an EMBL/GenBank/DDBJ whole genome shotgun (WGS) entry which is preliminary data.</text>
</comment>
<name>A0A4R2S1M6_9FIRM</name>
<dbReference type="EMBL" id="SLXT01000006">
    <property type="protein sequence ID" value="TCP65235.1"/>
    <property type="molecule type" value="Genomic_DNA"/>
</dbReference>
<comment type="function">
    <text evidence="13">Produces ATP from ADP in the presence of a sodium ion gradient across the membrane. The beta chain is the catalytic subunit.</text>
</comment>
<dbReference type="Gene3D" id="2.40.10.170">
    <property type="match status" value="1"/>
</dbReference>
<dbReference type="Proteomes" id="UP000294813">
    <property type="component" value="Unassembled WGS sequence"/>
</dbReference>
<keyword evidence="9 14" id="KW-0472">Membrane</keyword>
<keyword evidence="10 14" id="KW-0139">CF(1)</keyword>
<dbReference type="CDD" id="cd01133">
    <property type="entry name" value="F1-ATPase_beta_CD"/>
    <property type="match status" value="1"/>
</dbReference>
<dbReference type="InterPro" id="IPR036121">
    <property type="entry name" value="ATPase_F1/V1/A1_a/bsu_N_sf"/>
</dbReference>
<evidence type="ECO:0000256" key="1">
    <source>
        <dbReference type="ARBA" id="ARBA00004202"/>
    </source>
</evidence>
<evidence type="ECO:0000256" key="12">
    <source>
        <dbReference type="ARBA" id="ARBA00052325"/>
    </source>
</evidence>
<feature type="domain" description="AAA+ ATPase" evidence="15">
    <location>
        <begin position="150"/>
        <end position="414"/>
    </location>
</feature>
<protein>
    <recommendedName>
        <fullName evidence="14">ATP synthase subunit beta</fullName>
        <ecNumber evidence="14">7.1.2.2</ecNumber>
    </recommendedName>
    <alternativeName>
        <fullName evidence="14">ATP synthase F1 sector subunit beta</fullName>
    </alternativeName>
    <alternativeName>
        <fullName evidence="14">F-ATPase subunit beta</fullName>
    </alternativeName>
</protein>
<proteinExistence type="inferred from homology"/>
<comment type="subcellular location">
    <subcellularLocation>
        <location evidence="1 14">Cell membrane</location>
        <topology evidence="1 14">Peripheral membrane protein</topology>
    </subcellularLocation>
</comment>
<dbReference type="SUPFAM" id="SSF50615">
    <property type="entry name" value="N-terminal domain of alpha and beta subunits of F1 ATP synthase"/>
    <property type="match status" value="1"/>
</dbReference>
<keyword evidence="4 14" id="KW-1003">Cell membrane</keyword>
<sequence length="470" mass="51054">MNFGKVIQVIGPVVDIQFEPGQLPEIYNAIKLRTEDQENYEGIDINITLEVAQHLGNNSVRCVAMSSTDGLTRGMKALDTGKAISVPVGAPTLGRMFSVLGEPIDEAGDTNAQEFWPIHRPAPTFENLEPSTQILETGIKVVDLLAPYAKGGKVGLFGGAGVGKTVLIQELINNVAMEHSGFSVFAGVGERTREGNDLYNEFKESGILKNVAMVFGQMNEPPGARLRVALSGLVMAEYFRDVQNQDVLLFIDNIFRFTQAGSEVSALLGRMPSAVGYQPTLATEMGQLQERITTTKNGSITSVQAIYVPADDLTDPAPATAFAHLDATTVLSRSIAELGIYPAVDPLDSTSRILDPNILGVEHYTVARGVQKVLQRYKELQDIIAILGMDELSDDDKLIVARARKIQRFLSQPFHVAEAFTGTPGKYVPIKETIRGFKEIIEGKHDELPEGAFYMVGTIDEAVAKAKTMA</sequence>
<keyword evidence="8 14" id="KW-0406">Ion transport</keyword>
<dbReference type="OrthoDB" id="9801639at2"/>
<dbReference type="GO" id="GO:0045259">
    <property type="term" value="C:proton-transporting ATP synthase complex"/>
    <property type="evidence" value="ECO:0007669"/>
    <property type="project" value="UniProtKB-KW"/>
</dbReference>
<keyword evidence="7 14" id="KW-1278">Translocase</keyword>
<evidence type="ECO:0000256" key="14">
    <source>
        <dbReference type="HAMAP-Rule" id="MF_01347"/>
    </source>
</evidence>
<dbReference type="HAMAP" id="MF_01347">
    <property type="entry name" value="ATP_synth_beta_bact"/>
    <property type="match status" value="1"/>
</dbReference>
<dbReference type="RefSeq" id="WP_131918645.1">
    <property type="nucleotide sequence ID" value="NZ_JAOQNU010000006.1"/>
</dbReference>
<dbReference type="Pfam" id="PF00006">
    <property type="entry name" value="ATP-synt_ab"/>
    <property type="match status" value="1"/>
</dbReference>
<dbReference type="Gene3D" id="3.40.50.300">
    <property type="entry name" value="P-loop containing nucleotide triphosphate hydrolases"/>
    <property type="match status" value="1"/>
</dbReference>
<comment type="similarity">
    <text evidence="2 14">Belongs to the ATPase alpha/beta chains family.</text>
</comment>
<dbReference type="GO" id="GO:0005886">
    <property type="term" value="C:plasma membrane"/>
    <property type="evidence" value="ECO:0007669"/>
    <property type="project" value="UniProtKB-SubCell"/>
</dbReference>
<dbReference type="PIRSF" id="PIRSF039072">
    <property type="entry name" value="ATPase_subunit_beta"/>
    <property type="match status" value="1"/>
</dbReference>
<evidence type="ECO:0000256" key="2">
    <source>
        <dbReference type="ARBA" id="ARBA00008936"/>
    </source>
</evidence>
<dbReference type="InterPro" id="IPR055190">
    <property type="entry name" value="ATP-synt_VA_C"/>
</dbReference>
<comment type="catalytic activity">
    <reaction evidence="14">
        <text>ATP + H2O + 4 H(+)(in) = ADP + phosphate + 5 H(+)(out)</text>
        <dbReference type="Rhea" id="RHEA:57720"/>
        <dbReference type="ChEBI" id="CHEBI:15377"/>
        <dbReference type="ChEBI" id="CHEBI:15378"/>
        <dbReference type="ChEBI" id="CHEBI:30616"/>
        <dbReference type="ChEBI" id="CHEBI:43474"/>
        <dbReference type="ChEBI" id="CHEBI:456216"/>
        <dbReference type="EC" id="7.1.2.2"/>
    </reaction>
</comment>
<keyword evidence="11 14" id="KW-0066">ATP synthesis</keyword>
<dbReference type="InterPro" id="IPR003593">
    <property type="entry name" value="AAA+_ATPase"/>
</dbReference>